<keyword evidence="2" id="KW-0560">Oxidoreductase</keyword>
<dbReference type="PRINTS" id="PR00080">
    <property type="entry name" value="SDRFAMILY"/>
</dbReference>
<sequence>MSPRPLPGVTVVTGAAQGIGEAIARRLVADGGRVTLLDVAPHVEETARRIGAVGAVRVDITDVDALQAAIHGVAEAHGGLDTLVNCAGTCGRESFEELSLATWRRDLDTNLTAMAFACQAAVFPHMKTQGSGRLVNIASVSGKVGGVGPVSADGAGGRSGAGYTSAKAGAINLSRWVARQVGAWGITCNTVAPGPIASPMAAGAEYGVEDLPVPRLGQPDEVAAAVAYLVGPGSDYTTGTCLHVDGGMVRA</sequence>
<dbReference type="EMBL" id="JAVYII010000002">
    <property type="protein sequence ID" value="MDT9592652.1"/>
    <property type="molecule type" value="Genomic_DNA"/>
</dbReference>
<dbReference type="Proteomes" id="UP001268542">
    <property type="component" value="Unassembled WGS sequence"/>
</dbReference>
<dbReference type="InterPro" id="IPR057326">
    <property type="entry name" value="KR_dom"/>
</dbReference>
<organism evidence="4 5">
    <name type="scientific">Nocardioides imazamoxiresistens</name>
    <dbReference type="NCBI Taxonomy" id="3231893"/>
    <lineage>
        <taxon>Bacteria</taxon>
        <taxon>Bacillati</taxon>
        <taxon>Actinomycetota</taxon>
        <taxon>Actinomycetes</taxon>
        <taxon>Propionibacteriales</taxon>
        <taxon>Nocardioidaceae</taxon>
        <taxon>Nocardioides</taxon>
    </lineage>
</organism>
<evidence type="ECO:0000256" key="1">
    <source>
        <dbReference type="ARBA" id="ARBA00006484"/>
    </source>
</evidence>
<comment type="caution">
    <text evidence="4">The sequence shown here is derived from an EMBL/GenBank/DDBJ whole genome shotgun (WGS) entry which is preliminary data.</text>
</comment>
<dbReference type="InterPro" id="IPR020904">
    <property type="entry name" value="Sc_DH/Rdtase_CS"/>
</dbReference>
<dbReference type="PANTHER" id="PTHR42760:SF133">
    <property type="entry name" value="3-OXOACYL-[ACYL-CARRIER-PROTEIN] REDUCTASE"/>
    <property type="match status" value="1"/>
</dbReference>
<dbReference type="Gene3D" id="3.40.50.720">
    <property type="entry name" value="NAD(P)-binding Rossmann-like Domain"/>
    <property type="match status" value="1"/>
</dbReference>
<dbReference type="PANTHER" id="PTHR42760">
    <property type="entry name" value="SHORT-CHAIN DEHYDROGENASES/REDUCTASES FAMILY MEMBER"/>
    <property type="match status" value="1"/>
</dbReference>
<evidence type="ECO:0000313" key="5">
    <source>
        <dbReference type="Proteomes" id="UP001268542"/>
    </source>
</evidence>
<dbReference type="PROSITE" id="PS00061">
    <property type="entry name" value="ADH_SHORT"/>
    <property type="match status" value="1"/>
</dbReference>
<dbReference type="RefSeq" id="WP_315732075.1">
    <property type="nucleotide sequence ID" value="NZ_JAVYII010000002.1"/>
</dbReference>
<reference evidence="4 5" key="1">
    <citation type="submission" date="2023-08" db="EMBL/GenBank/DDBJ databases">
        <title>Nocardioides seae sp. nov., a bacterium isolated from a soil.</title>
        <authorList>
            <person name="Wang X."/>
        </authorList>
    </citation>
    <scope>NUCLEOTIDE SEQUENCE [LARGE SCALE GENOMIC DNA]</scope>
    <source>
        <strain evidence="4 5">YZH12</strain>
    </source>
</reference>
<name>A0ABU3PTU3_9ACTN</name>
<proteinExistence type="inferred from homology"/>
<dbReference type="InterPro" id="IPR002347">
    <property type="entry name" value="SDR_fam"/>
</dbReference>
<dbReference type="InterPro" id="IPR036291">
    <property type="entry name" value="NAD(P)-bd_dom_sf"/>
</dbReference>
<comment type="similarity">
    <text evidence="1">Belongs to the short-chain dehydrogenases/reductases (SDR) family.</text>
</comment>
<evidence type="ECO:0000259" key="3">
    <source>
        <dbReference type="SMART" id="SM00822"/>
    </source>
</evidence>
<gene>
    <name evidence="4" type="ORF">RDV89_06220</name>
</gene>
<protein>
    <submittedName>
        <fullName evidence="4">SDR family NAD(P)-dependent oxidoreductase</fullName>
    </submittedName>
</protein>
<dbReference type="Pfam" id="PF13561">
    <property type="entry name" value="adh_short_C2"/>
    <property type="match status" value="1"/>
</dbReference>
<evidence type="ECO:0000313" key="4">
    <source>
        <dbReference type="EMBL" id="MDT9592652.1"/>
    </source>
</evidence>
<feature type="domain" description="Ketoreductase" evidence="3">
    <location>
        <begin position="8"/>
        <end position="199"/>
    </location>
</feature>
<dbReference type="SUPFAM" id="SSF51735">
    <property type="entry name" value="NAD(P)-binding Rossmann-fold domains"/>
    <property type="match status" value="1"/>
</dbReference>
<evidence type="ECO:0000256" key="2">
    <source>
        <dbReference type="ARBA" id="ARBA00023002"/>
    </source>
</evidence>
<keyword evidence="5" id="KW-1185">Reference proteome</keyword>
<accession>A0ABU3PTU3</accession>
<dbReference type="SMART" id="SM00822">
    <property type="entry name" value="PKS_KR"/>
    <property type="match status" value="1"/>
</dbReference>
<dbReference type="PRINTS" id="PR00081">
    <property type="entry name" value="GDHRDH"/>
</dbReference>